<dbReference type="Pfam" id="PF13946">
    <property type="entry name" value="DUF4214"/>
    <property type="match status" value="1"/>
</dbReference>
<gene>
    <name evidence="2" type="ORF">GTP81_25360</name>
</gene>
<evidence type="ECO:0000313" key="3">
    <source>
        <dbReference type="Proteomes" id="UP000484875"/>
    </source>
</evidence>
<proteinExistence type="predicted"/>
<protein>
    <submittedName>
        <fullName evidence="2">DUF4214 domain-containing protein</fullName>
    </submittedName>
</protein>
<reference evidence="2 3" key="1">
    <citation type="submission" date="2019-12" db="EMBL/GenBank/DDBJ databases">
        <title>Novel species isolated from a subtropical stream in China.</title>
        <authorList>
            <person name="Lu H."/>
        </authorList>
    </citation>
    <scope>NUCLEOTIDE SEQUENCE [LARGE SCALE GENOMIC DNA]</scope>
    <source>
        <strain evidence="2 3">FT107W</strain>
    </source>
</reference>
<sequence length="1151" mass="110969">MAAIDYTQVVQQLYISYFGRPADPTGLANFTAQLLVADPFAGTDTALTTIPALSAYSQANPTSAVGKLVGSFANKVNPPGNDHLSILKFVNDIYNNVFHRDADAGGNYWVNLIETGVVSRENASLAITEGAVNGTNTSAQGLLDTQLVAKVNAVATDFTASLDTIAKVVSFQGDAAAAKAAALLSQVTATTDLTAFHANVTQAIAGLIVPVTVSTALTTGVDILVGTAANDVFNAVPSATNTATLTALDSIDGGAGTNTLNVIDTSAVAVGGFVVPSSVTVKNVQNVNVTSANNTVTVDTSGFTGTTALKVVSAGGATATAATTTTVSVTDSAVATGAISVTGGSDVSVNALAVGNTGTVTVTGAVGNVVVNAAEKAAGNTAAGVISVTGGTSITVNETATASTAAAAGATFTQGAVSITGDATTTAVTVTQTAAAAAAGVVKEVFSATFTGTAAAADTVTFDGFTFTTGATAAAATATAFVTAYNLAAGTTWVAVDNGGGVVTFTAKTAGVRTDATAGSFVEGGANAGTNAVGTVTVGTQGTSSQAIAEGGVTIADLNAGSTTKAATISSVTLANYGASTISSNALSKLTLSGTGGTLSLTSGLTTETVKTLALNVNNLTGAAISDTSNHFTTINVTTAGKDSTIANIADTAATALTVAGSNALTMTSVAGLSNLKTITVSGAAGLTADVSALTAITDVNAAASSGANTVTVNAAQTTYEGGSGVDTVVVSAPATSKIDGGAGSADVINLVGAGGTLLTAATGAKLVNFEVVDATGGTGVYDVSVLTGIKGVQVGADGGSGVTFANVAAGTSLSLLANAGHAVTYGLKADTATDSIQLNLGTAKTTGVTFVGGANIGSIETVNIASNGTVTSGVSTGTNALALTDAAVTKLVVTGAESLNLTGLTSNTITTVDATGVAKGATFTLTTAATATAGATVTAGSGNLVFTGAAAVGKADTITAGNGDNTITEAAGNNIVTLGNGTNTVSLGGVGNNTLTVGTGVNHISVGSGQNTITLGAHTAADDITFGLPTSANTYSSVTGAAHGDSLIFTTVGTGASDAWLGASVSSAKIVLNTSTALFADYIQAATAGGVANGGIFSWFQFGGNTYIVEDRSTAGAFAAGTDMIVKLTGLVDLAATGSAAAIAAHGVTL</sequence>
<evidence type="ECO:0000313" key="2">
    <source>
        <dbReference type="EMBL" id="MYN20074.1"/>
    </source>
</evidence>
<comment type="caution">
    <text evidence="2">The sequence shown here is derived from an EMBL/GenBank/DDBJ whole genome shotgun (WGS) entry which is preliminary data.</text>
</comment>
<keyword evidence="3" id="KW-1185">Reference proteome</keyword>
<dbReference type="RefSeq" id="WP_161092439.1">
    <property type="nucleotide sequence ID" value="NZ_WWCV01000062.1"/>
</dbReference>
<feature type="domain" description="DUF4214" evidence="1">
    <location>
        <begin position="87"/>
        <end position="130"/>
    </location>
</feature>
<dbReference type="AlphaFoldDB" id="A0A845HTA3"/>
<dbReference type="InterPro" id="IPR025282">
    <property type="entry name" value="DUF4214"/>
</dbReference>
<evidence type="ECO:0000259" key="1">
    <source>
        <dbReference type="Pfam" id="PF13946"/>
    </source>
</evidence>
<name>A0A845HTA3_9BURK</name>
<dbReference type="EMBL" id="WWCV01000062">
    <property type="protein sequence ID" value="MYN20074.1"/>
    <property type="molecule type" value="Genomic_DNA"/>
</dbReference>
<organism evidence="2 3">
    <name type="scientific">Duganella vulcania</name>
    <dbReference type="NCBI Taxonomy" id="2692166"/>
    <lineage>
        <taxon>Bacteria</taxon>
        <taxon>Pseudomonadati</taxon>
        <taxon>Pseudomonadota</taxon>
        <taxon>Betaproteobacteria</taxon>
        <taxon>Burkholderiales</taxon>
        <taxon>Oxalobacteraceae</taxon>
        <taxon>Telluria group</taxon>
        <taxon>Duganella</taxon>
    </lineage>
</organism>
<dbReference type="Proteomes" id="UP000484875">
    <property type="component" value="Unassembled WGS sequence"/>
</dbReference>
<accession>A0A845HTA3</accession>